<protein>
    <submittedName>
        <fullName evidence="9">MgtC/SapB family protein</fullName>
    </submittedName>
</protein>
<comment type="similarity">
    <text evidence="2">Belongs to the MgtC/SapB family.</text>
</comment>
<dbReference type="PANTHER" id="PTHR33778">
    <property type="entry name" value="PROTEIN MGTC"/>
    <property type="match status" value="1"/>
</dbReference>
<dbReference type="Proteomes" id="UP001500339">
    <property type="component" value="Unassembled WGS sequence"/>
</dbReference>
<evidence type="ECO:0000256" key="1">
    <source>
        <dbReference type="ARBA" id="ARBA00004651"/>
    </source>
</evidence>
<dbReference type="Pfam" id="PF02308">
    <property type="entry name" value="MgtC"/>
    <property type="match status" value="1"/>
</dbReference>
<evidence type="ECO:0000259" key="8">
    <source>
        <dbReference type="Pfam" id="PF02308"/>
    </source>
</evidence>
<evidence type="ECO:0000313" key="9">
    <source>
        <dbReference type="EMBL" id="GAA0729045.1"/>
    </source>
</evidence>
<proteinExistence type="inferred from homology"/>
<name>A0ABP3UD92_9CLOT</name>
<accession>A0ABP3UD92</accession>
<dbReference type="InterPro" id="IPR003416">
    <property type="entry name" value="MgtC/SapB/SrpB/YhiD_fam"/>
</dbReference>
<keyword evidence="5 7" id="KW-1133">Transmembrane helix</keyword>
<feature type="transmembrane region" description="Helical" evidence="7">
    <location>
        <begin position="6"/>
        <end position="23"/>
    </location>
</feature>
<feature type="transmembrane region" description="Helical" evidence="7">
    <location>
        <begin position="123"/>
        <end position="142"/>
    </location>
</feature>
<evidence type="ECO:0000256" key="5">
    <source>
        <dbReference type="ARBA" id="ARBA00022989"/>
    </source>
</evidence>
<keyword evidence="10" id="KW-1185">Reference proteome</keyword>
<sequence>MTIKDILIRVLLAALVGGIIGYERENKNRPAGFRTHILVCLGATVVSMIQLYDIEYTIKLVQGSTELSNVLKADVGRLGAQVITGIGFIGAGTIIHEKGSVKGLTTAASLWTVGCIGLAVGKGYYSLSIISALSVICVLEFLKKFENAFREKCTIVRFQVDYNDKELSVTGITHYFQENGIKIKNIEFFLEDDVKGQGSSLYTVSLPRRAHREEIIMELRRNSGIDSVEIL</sequence>
<evidence type="ECO:0000256" key="4">
    <source>
        <dbReference type="ARBA" id="ARBA00022692"/>
    </source>
</evidence>
<evidence type="ECO:0000256" key="7">
    <source>
        <dbReference type="SAM" id="Phobius"/>
    </source>
</evidence>
<evidence type="ECO:0000256" key="6">
    <source>
        <dbReference type="ARBA" id="ARBA00023136"/>
    </source>
</evidence>
<feature type="domain" description="MgtC/SapB/SrpB/YhiD N-terminal" evidence="8">
    <location>
        <begin position="11"/>
        <end position="147"/>
    </location>
</feature>
<comment type="caution">
    <text evidence="9">The sequence shown here is derived from an EMBL/GenBank/DDBJ whole genome shotgun (WGS) entry which is preliminary data.</text>
</comment>
<keyword evidence="4 7" id="KW-0812">Transmembrane</keyword>
<evidence type="ECO:0000313" key="10">
    <source>
        <dbReference type="Proteomes" id="UP001500339"/>
    </source>
</evidence>
<feature type="transmembrane region" description="Helical" evidence="7">
    <location>
        <begin position="35"/>
        <end position="52"/>
    </location>
</feature>
<dbReference type="RefSeq" id="WP_343770755.1">
    <property type="nucleotide sequence ID" value="NZ_BAAACF010000006.1"/>
</dbReference>
<evidence type="ECO:0000256" key="3">
    <source>
        <dbReference type="ARBA" id="ARBA00022475"/>
    </source>
</evidence>
<comment type="subcellular location">
    <subcellularLocation>
        <location evidence="1">Cell membrane</location>
        <topology evidence="1">Multi-pass membrane protein</topology>
    </subcellularLocation>
</comment>
<evidence type="ECO:0000256" key="2">
    <source>
        <dbReference type="ARBA" id="ARBA00009298"/>
    </source>
</evidence>
<reference evidence="10" key="1">
    <citation type="journal article" date="2019" name="Int. J. Syst. Evol. Microbiol.">
        <title>The Global Catalogue of Microorganisms (GCM) 10K type strain sequencing project: providing services to taxonomists for standard genome sequencing and annotation.</title>
        <authorList>
            <consortium name="The Broad Institute Genomics Platform"/>
            <consortium name="The Broad Institute Genome Sequencing Center for Infectious Disease"/>
            <person name="Wu L."/>
            <person name="Ma J."/>
        </authorList>
    </citation>
    <scope>NUCLEOTIDE SEQUENCE [LARGE SCALE GENOMIC DNA]</scope>
    <source>
        <strain evidence="10">JCM 1405</strain>
    </source>
</reference>
<dbReference type="EMBL" id="BAAACF010000006">
    <property type="protein sequence ID" value="GAA0729045.1"/>
    <property type="molecule type" value="Genomic_DNA"/>
</dbReference>
<keyword evidence="3" id="KW-1003">Cell membrane</keyword>
<dbReference type="InterPro" id="IPR049177">
    <property type="entry name" value="MgtC_SapB_SrpB_YhiD_N"/>
</dbReference>
<keyword evidence="6 7" id="KW-0472">Membrane</keyword>
<dbReference type="PRINTS" id="PR01837">
    <property type="entry name" value="MGTCSAPBPROT"/>
</dbReference>
<organism evidence="9 10">
    <name type="scientific">Clostridium malenominatum</name>
    <dbReference type="NCBI Taxonomy" id="1539"/>
    <lineage>
        <taxon>Bacteria</taxon>
        <taxon>Bacillati</taxon>
        <taxon>Bacillota</taxon>
        <taxon>Clostridia</taxon>
        <taxon>Eubacteriales</taxon>
        <taxon>Clostridiaceae</taxon>
        <taxon>Clostridium</taxon>
    </lineage>
</organism>
<dbReference type="PANTHER" id="PTHR33778:SF1">
    <property type="entry name" value="MAGNESIUM TRANSPORTER YHID-RELATED"/>
    <property type="match status" value="1"/>
</dbReference>
<gene>
    <name evidence="9" type="ORF">GCM10008905_28580</name>
</gene>